<feature type="domain" description="Transglutaminase-like" evidence="1">
    <location>
        <begin position="180"/>
        <end position="256"/>
    </location>
</feature>
<gene>
    <name evidence="2" type="ORF">BST13_15065</name>
</gene>
<proteinExistence type="predicted"/>
<organism evidence="2 3">
    <name type="scientific">Mycobacterium aquaticum</name>
    <dbReference type="NCBI Taxonomy" id="1927124"/>
    <lineage>
        <taxon>Bacteria</taxon>
        <taxon>Bacillati</taxon>
        <taxon>Actinomycetota</taxon>
        <taxon>Actinomycetes</taxon>
        <taxon>Mycobacteriales</taxon>
        <taxon>Mycobacteriaceae</taxon>
        <taxon>Mycobacterium</taxon>
    </lineage>
</organism>
<dbReference type="PANTHER" id="PTHR33490">
    <property type="entry name" value="BLR5614 PROTEIN-RELATED"/>
    <property type="match status" value="1"/>
</dbReference>
<dbReference type="PANTHER" id="PTHR33490:SF1">
    <property type="entry name" value="SLL1233 PROTEIN"/>
    <property type="match status" value="1"/>
</dbReference>
<dbReference type="Pfam" id="PF08379">
    <property type="entry name" value="Bact_transglu_N"/>
    <property type="match status" value="1"/>
</dbReference>
<evidence type="ECO:0000259" key="1">
    <source>
        <dbReference type="SMART" id="SM00460"/>
    </source>
</evidence>
<dbReference type="InterPro" id="IPR002931">
    <property type="entry name" value="Transglutaminase-like"/>
</dbReference>
<dbReference type="OrthoDB" id="9804023at2"/>
<evidence type="ECO:0000313" key="3">
    <source>
        <dbReference type="Proteomes" id="UP000192448"/>
    </source>
</evidence>
<dbReference type="AlphaFoldDB" id="A0A1X0AYM9"/>
<dbReference type="InterPro" id="IPR018667">
    <property type="entry name" value="DUF2126"/>
</dbReference>
<sequence>MSIKVALEHRTSYTFDRLVEVHPHVVRLRPAPHSRTPIEAYSLTVEPADHFINWQQDAFGNFVARLVFPNRARSLTITVGLIADLKVINPFDFFIEDYAETFPFDYPKALLEDLKPYLRAVDESGEGSGPGELAQAWVSNFTLPPETRTIDFLVALNRAVTADVGYSVRMEPGVQSPDVTLRTGIGSCRDSAWLLVSILRQLGLAARFVSGYLVQLTSDVEALDGPSGPAADFTDLHAWTEVYVPGAGWIGLDPTSGLFAGEGHIPLSATPHPESAAPITGAVGPCESTLDFSNVVTRVHEDPRVTLPYTDTAWAAITTLGAKVDQRLADGDVRLTMGGEPTFVSIDNQTDPEWTTAADGPHKRERASALAARLKKVWAPTGLVQRSQGKWYPGEPLPRWQIGLFWRTDGEPLWNDAALLADPWAGGRDDIADDAGYRLLAAVAEDLGLPLTQVRPAYEDPLSRLANAVRRPEGDPVAALDDLADDTAQARAALLARLDASVDEPTAHVLPLHRRDDDTGWASADWKLRRGRIVLLDGDSPAGLRLPLNSISWKPPRPAPDADPLLRRAELRAQPPEPVTADVEDADDAPTTALVAEIRSGHLYLYLPPTETLDDFVDLVRRLETAAAKTGTPVVIEGYGPPPDPRITSMTLTPDPGVIEVNVAPTASFDEQLSQLQTLYDEARQARLSTESFDVDGGHGGTGGGNHITLGGVTPADSPLLRRPDLLVSLLTYWQRHPSLSYLFAGRFVGTTSQAPRVDEGRSEALYELEIAFAEIARLTTSGVARDHGRSASVARDHGRSASVARDHGRSASVAPWVTDRALRHLLTDITGNTHRSEFCIDKLYSPDSARGRLGLLELRGFEMPPHVQMAMVQSLLVRSLVAWFWDEPLRAPLIRHGANLHGRYLLPHFLIHDIAEVAADLRAHGIDFDTSWLDPFTEFRFPRIGTAVFGGVEIELRGAIEPWNVLGEESTGTGTARYVDSSVERIQVRLVGADRHRYVVTANGHPIPLLATDTPDVQVGGVRYRAWQPPSALHPTITVDTPLRFELVDMATGTSRGGCTYHVAHPGGRSYDTPPVNAVEAESRRGRRFEATGFTPGRLDLSDIREKQARQSTDVGAPGVLDLRRVRTVLQ</sequence>
<dbReference type="RefSeq" id="WP_083164902.1">
    <property type="nucleotide sequence ID" value="NZ_MVHF01000013.1"/>
</dbReference>
<dbReference type="Gene3D" id="3.10.620.30">
    <property type="match status" value="1"/>
</dbReference>
<dbReference type="EMBL" id="MVHF01000013">
    <property type="protein sequence ID" value="ORA35089.1"/>
    <property type="molecule type" value="Genomic_DNA"/>
</dbReference>
<dbReference type="InterPro" id="IPR013589">
    <property type="entry name" value="Bac_transglu_N"/>
</dbReference>
<dbReference type="SMART" id="SM00460">
    <property type="entry name" value="TGc"/>
    <property type="match status" value="1"/>
</dbReference>
<dbReference type="SUPFAM" id="SSF54001">
    <property type="entry name" value="Cysteine proteinases"/>
    <property type="match status" value="1"/>
</dbReference>
<keyword evidence="3" id="KW-1185">Reference proteome</keyword>
<dbReference type="STRING" id="1927124.BST13_15065"/>
<dbReference type="InterPro" id="IPR038765">
    <property type="entry name" value="Papain-like_cys_pep_sf"/>
</dbReference>
<dbReference type="Pfam" id="PF01841">
    <property type="entry name" value="Transglut_core"/>
    <property type="match status" value="1"/>
</dbReference>
<dbReference type="Proteomes" id="UP000192448">
    <property type="component" value="Unassembled WGS sequence"/>
</dbReference>
<name>A0A1X0AYM9_9MYCO</name>
<evidence type="ECO:0000313" key="2">
    <source>
        <dbReference type="EMBL" id="ORA35089.1"/>
    </source>
</evidence>
<comment type="caution">
    <text evidence="2">The sequence shown here is derived from an EMBL/GenBank/DDBJ whole genome shotgun (WGS) entry which is preliminary data.</text>
</comment>
<dbReference type="Pfam" id="PF09899">
    <property type="entry name" value="DUF2126"/>
    <property type="match status" value="1"/>
</dbReference>
<protein>
    <submittedName>
        <fullName evidence="2">Transglutaminase</fullName>
    </submittedName>
</protein>
<reference evidence="2 3" key="1">
    <citation type="submission" date="2017-02" db="EMBL/GenBank/DDBJ databases">
        <title>The new phylogeny of genus Mycobacterium.</title>
        <authorList>
            <person name="Tortoli E."/>
            <person name="Trovato A."/>
            <person name="Cirillo D.M."/>
        </authorList>
    </citation>
    <scope>NUCLEOTIDE SEQUENCE [LARGE SCALE GENOMIC DNA]</scope>
    <source>
        <strain evidence="2 3">RW6</strain>
    </source>
</reference>
<accession>A0A1X0AYM9</accession>